<dbReference type="Proteomes" id="UP000276133">
    <property type="component" value="Unassembled WGS sequence"/>
</dbReference>
<keyword evidence="6" id="KW-0406">Ion transport</keyword>
<evidence type="ECO:0000256" key="3">
    <source>
        <dbReference type="ARBA" id="ARBA00022448"/>
    </source>
</evidence>
<protein>
    <submittedName>
        <fullName evidence="11">P2X purinoceptor 4</fullName>
    </submittedName>
</protein>
<keyword evidence="5 10" id="KW-1133">Transmembrane helix</keyword>
<dbReference type="GO" id="GO:0098794">
    <property type="term" value="C:postsynapse"/>
    <property type="evidence" value="ECO:0007669"/>
    <property type="project" value="GOC"/>
</dbReference>
<comment type="caution">
    <text evidence="11">The sequence shown here is derived from an EMBL/GenBank/DDBJ whole genome shotgun (WGS) entry which is preliminary data.</text>
</comment>
<feature type="transmembrane region" description="Helical" evidence="10">
    <location>
        <begin position="12"/>
        <end position="29"/>
    </location>
</feature>
<comment type="similarity">
    <text evidence="2">Belongs to the P2X receptor family.</text>
</comment>
<dbReference type="EMBL" id="REGN01007315">
    <property type="protein sequence ID" value="RNA06672.1"/>
    <property type="molecule type" value="Genomic_DNA"/>
</dbReference>
<dbReference type="Pfam" id="PF00864">
    <property type="entry name" value="P2X_receptor"/>
    <property type="match status" value="1"/>
</dbReference>
<dbReference type="InterPro" id="IPR027309">
    <property type="entry name" value="P2X_extracellular_dom_sf"/>
</dbReference>
<evidence type="ECO:0000256" key="9">
    <source>
        <dbReference type="ARBA" id="ARBA00023303"/>
    </source>
</evidence>
<feature type="transmembrane region" description="Helical" evidence="10">
    <location>
        <begin position="374"/>
        <end position="397"/>
    </location>
</feature>
<accession>A0A3M7Q644</accession>
<keyword evidence="8" id="KW-1071">Ligand-gated ion channel</keyword>
<gene>
    <name evidence="11" type="ORF">BpHYR1_038442</name>
</gene>
<dbReference type="GO" id="GO:0012505">
    <property type="term" value="C:endomembrane system"/>
    <property type="evidence" value="ECO:0007669"/>
    <property type="project" value="UniProtKB-SubCell"/>
</dbReference>
<evidence type="ECO:0000256" key="2">
    <source>
        <dbReference type="ARBA" id="ARBA00009848"/>
    </source>
</evidence>
<keyword evidence="7 10" id="KW-0472">Membrane</keyword>
<keyword evidence="12" id="KW-1185">Reference proteome</keyword>
<evidence type="ECO:0000256" key="7">
    <source>
        <dbReference type="ARBA" id="ARBA00023136"/>
    </source>
</evidence>
<evidence type="ECO:0000256" key="1">
    <source>
        <dbReference type="ARBA" id="ARBA00004308"/>
    </source>
</evidence>
<evidence type="ECO:0000256" key="5">
    <source>
        <dbReference type="ARBA" id="ARBA00022989"/>
    </source>
</evidence>
<keyword evidence="3" id="KW-0813">Transport</keyword>
<comment type="subcellular location">
    <subcellularLocation>
        <location evidence="1">Endomembrane system</location>
    </subcellularLocation>
</comment>
<name>A0A3M7Q644_BRAPC</name>
<evidence type="ECO:0000256" key="8">
    <source>
        <dbReference type="ARBA" id="ARBA00023286"/>
    </source>
</evidence>
<dbReference type="PANTHER" id="PTHR10125">
    <property type="entry name" value="P2X PURINOCEPTOR"/>
    <property type="match status" value="1"/>
</dbReference>
<evidence type="ECO:0000313" key="12">
    <source>
        <dbReference type="Proteomes" id="UP000276133"/>
    </source>
</evidence>
<dbReference type="AlphaFoldDB" id="A0A3M7Q644"/>
<sequence>MVTNRLNSQSRYTTMISSFFLSVFTYSTVRSATIKSFKVGIVYRLAQVLLLFYIIGWELIHNKGYQKNENVCSVVTTKVKGQGFVPVNVSLDRRPNYSDPDYFKHFFSLNKGTEYKLLDTADYIIPPNEYNSIFVMTNFIKTEQKQGVCAEEYNKYRAVCNTDEDCASIETVINTWNGIPTGKCIRSLVKPEVKVCEIKAWCPAEHDNDRFEDNVVRNILNYTIFVKNNIEFKLFNKKQRNILKNITNSYISQCTYHDEKDPYCPVFQIGYILNKAEPNDTEKYLMLLRGGVVIIEIIWNCDFDLYSRCFPKYNFKRFDLPFGETRTASGFNFRYANRFRKDGVEYRELYKAFGLRFIINVSGVGGKFNLVPLMMTIGAGLGLMSISVLIADCVMLHCTKKRKYFQKVKEIDLNFVNTQPKITRI</sequence>
<dbReference type="GO" id="GO:0070588">
    <property type="term" value="P:calcium ion transmembrane transport"/>
    <property type="evidence" value="ECO:0007669"/>
    <property type="project" value="TreeGrafter"/>
</dbReference>
<keyword evidence="4 10" id="KW-0812">Transmembrane</keyword>
<organism evidence="11 12">
    <name type="scientific">Brachionus plicatilis</name>
    <name type="common">Marine rotifer</name>
    <name type="synonym">Brachionus muelleri</name>
    <dbReference type="NCBI Taxonomy" id="10195"/>
    <lineage>
        <taxon>Eukaryota</taxon>
        <taxon>Metazoa</taxon>
        <taxon>Spiralia</taxon>
        <taxon>Gnathifera</taxon>
        <taxon>Rotifera</taxon>
        <taxon>Eurotatoria</taxon>
        <taxon>Monogononta</taxon>
        <taxon>Pseudotrocha</taxon>
        <taxon>Ploima</taxon>
        <taxon>Brachionidae</taxon>
        <taxon>Brachionus</taxon>
    </lineage>
</organism>
<keyword evidence="9" id="KW-0407">Ion channel</keyword>
<dbReference type="PRINTS" id="PR01307">
    <property type="entry name" value="P2XRECEPTOR"/>
</dbReference>
<dbReference type="GO" id="GO:0004931">
    <property type="term" value="F:extracellularly ATP-gated monoatomic cation channel activity"/>
    <property type="evidence" value="ECO:0007669"/>
    <property type="project" value="InterPro"/>
</dbReference>
<dbReference type="InterPro" id="IPR059116">
    <property type="entry name" value="P2X_receptor"/>
</dbReference>
<dbReference type="Gene3D" id="1.10.287.940">
    <property type="entry name" value="atp-gated p2x4 ion channel"/>
    <property type="match status" value="1"/>
</dbReference>
<evidence type="ECO:0000256" key="10">
    <source>
        <dbReference type="SAM" id="Phobius"/>
    </source>
</evidence>
<proteinExistence type="inferred from homology"/>
<dbReference type="InterPro" id="IPR001429">
    <property type="entry name" value="P2X_purnocptor"/>
</dbReference>
<dbReference type="STRING" id="10195.A0A3M7Q644"/>
<dbReference type="Gene3D" id="2.60.490.10">
    <property type="entry name" value="atp-gated p2x4 ion channel domain"/>
    <property type="match status" value="1"/>
</dbReference>
<evidence type="ECO:0000313" key="11">
    <source>
        <dbReference type="EMBL" id="RNA06672.1"/>
    </source>
</evidence>
<dbReference type="PANTHER" id="PTHR10125:SF31">
    <property type="entry name" value="P2X RECEPTOR E"/>
    <property type="match status" value="1"/>
</dbReference>
<dbReference type="OrthoDB" id="494673at2759"/>
<evidence type="ECO:0000256" key="6">
    <source>
        <dbReference type="ARBA" id="ARBA00023065"/>
    </source>
</evidence>
<feature type="transmembrane region" description="Helical" evidence="10">
    <location>
        <begin position="41"/>
        <end position="60"/>
    </location>
</feature>
<dbReference type="GO" id="GO:0001614">
    <property type="term" value="F:purinergic nucleotide receptor activity"/>
    <property type="evidence" value="ECO:0007669"/>
    <property type="project" value="InterPro"/>
</dbReference>
<evidence type="ECO:0000256" key="4">
    <source>
        <dbReference type="ARBA" id="ARBA00022692"/>
    </source>
</evidence>
<dbReference type="GO" id="GO:0005886">
    <property type="term" value="C:plasma membrane"/>
    <property type="evidence" value="ECO:0007669"/>
    <property type="project" value="InterPro"/>
</dbReference>
<dbReference type="GO" id="GO:0033198">
    <property type="term" value="P:response to ATP"/>
    <property type="evidence" value="ECO:0007669"/>
    <property type="project" value="InterPro"/>
</dbReference>
<reference evidence="11 12" key="1">
    <citation type="journal article" date="2018" name="Sci. Rep.">
        <title>Genomic signatures of local adaptation to the degree of environmental predictability in rotifers.</title>
        <authorList>
            <person name="Franch-Gras L."/>
            <person name="Hahn C."/>
            <person name="Garcia-Roger E.M."/>
            <person name="Carmona M.J."/>
            <person name="Serra M."/>
            <person name="Gomez A."/>
        </authorList>
    </citation>
    <scope>NUCLEOTIDE SEQUENCE [LARGE SCALE GENOMIC DNA]</scope>
    <source>
        <strain evidence="11">HYR1</strain>
    </source>
</reference>